<dbReference type="InterPro" id="IPR018114">
    <property type="entry name" value="TRYPSIN_HIS"/>
</dbReference>
<feature type="domain" description="Peptidase S1" evidence="12">
    <location>
        <begin position="36"/>
        <end position="262"/>
    </location>
</feature>
<evidence type="ECO:0000256" key="9">
    <source>
        <dbReference type="ARBA" id="ARBA00044036"/>
    </source>
</evidence>
<evidence type="ECO:0000256" key="5">
    <source>
        <dbReference type="ARBA" id="ARBA00022801"/>
    </source>
</evidence>
<dbReference type="PRINTS" id="PR00722">
    <property type="entry name" value="CHYMOTRYPSIN"/>
</dbReference>
<dbReference type="InterPro" id="IPR043504">
    <property type="entry name" value="Peptidase_S1_PA_chymotrypsin"/>
</dbReference>
<dbReference type="GO" id="GO:0007586">
    <property type="term" value="P:digestion"/>
    <property type="evidence" value="ECO:0007669"/>
    <property type="project" value="UniProtKB-KW"/>
</dbReference>
<dbReference type="PROSITE" id="PS00134">
    <property type="entry name" value="TRYPSIN_HIS"/>
    <property type="match status" value="1"/>
</dbReference>
<reference evidence="14" key="1">
    <citation type="submission" date="2025-08" db="UniProtKB">
        <authorList>
            <consortium name="RefSeq"/>
        </authorList>
    </citation>
    <scope>IDENTIFICATION</scope>
</reference>
<dbReference type="InParanoid" id="A0A6P3FJT4"/>
<feature type="chain" id="PRO_5028279212" description="chymotrypsin" evidence="11">
    <location>
        <begin position="19"/>
        <end position="295"/>
    </location>
</feature>
<dbReference type="InterPro" id="IPR033116">
    <property type="entry name" value="TRYPSIN_SER"/>
</dbReference>
<dbReference type="PANTHER" id="PTHR24250:SF65">
    <property type="entry name" value="CHYMOTRYPSINOGEN B"/>
    <property type="match status" value="1"/>
</dbReference>
<keyword evidence="5 10" id="KW-0378">Hydrolase</keyword>
<evidence type="ECO:0000256" key="10">
    <source>
        <dbReference type="RuleBase" id="RU363034"/>
    </source>
</evidence>
<keyword evidence="13" id="KW-1185">Reference proteome</keyword>
<feature type="non-terminal residue" evidence="14">
    <location>
        <position position="295"/>
    </location>
</feature>
<dbReference type="AlphaFoldDB" id="A0A6P3FJT4"/>
<dbReference type="Pfam" id="PF00089">
    <property type="entry name" value="Trypsin"/>
    <property type="match status" value="1"/>
</dbReference>
<dbReference type="GO" id="GO:0006508">
    <property type="term" value="P:proteolysis"/>
    <property type="evidence" value="ECO:0007669"/>
    <property type="project" value="UniProtKB-KW"/>
</dbReference>
<protein>
    <recommendedName>
        <fullName evidence="9">chymotrypsin</fullName>
        <ecNumber evidence="9">3.4.21.1</ecNumber>
    </recommendedName>
</protein>
<accession>A0A6P3FJT4</accession>
<dbReference type="RefSeq" id="XP_004648783.1">
    <property type="nucleotide sequence ID" value="XM_004648726.1"/>
</dbReference>
<evidence type="ECO:0000259" key="12">
    <source>
        <dbReference type="PROSITE" id="PS50240"/>
    </source>
</evidence>
<evidence type="ECO:0000256" key="8">
    <source>
        <dbReference type="ARBA" id="ARBA00023157"/>
    </source>
</evidence>
<dbReference type="InterPro" id="IPR009003">
    <property type="entry name" value="Peptidase_S1_PA"/>
</dbReference>
<keyword evidence="4" id="KW-0222">Digestion</keyword>
<evidence type="ECO:0000256" key="7">
    <source>
        <dbReference type="ARBA" id="ARBA00023145"/>
    </source>
</evidence>
<dbReference type="SMART" id="SM00020">
    <property type="entry name" value="Tryp_SPc"/>
    <property type="match status" value="1"/>
</dbReference>
<dbReference type="FunFam" id="2.40.10.10:FF:000181">
    <property type="entry name" value="Chymotrypsinogen A"/>
    <property type="match status" value="1"/>
</dbReference>
<feature type="signal peptide" evidence="11">
    <location>
        <begin position="1"/>
        <end position="18"/>
    </location>
</feature>
<evidence type="ECO:0000256" key="1">
    <source>
        <dbReference type="ARBA" id="ARBA00004239"/>
    </source>
</evidence>
<dbReference type="PROSITE" id="PS50240">
    <property type="entry name" value="TRYPSIN_DOM"/>
    <property type="match status" value="1"/>
</dbReference>
<dbReference type="OrthoDB" id="5918597at2759"/>
<evidence type="ECO:0000256" key="6">
    <source>
        <dbReference type="ARBA" id="ARBA00022825"/>
    </source>
</evidence>
<keyword evidence="7" id="KW-0865">Zymogen</keyword>
<dbReference type="PROSITE" id="PS00135">
    <property type="entry name" value="TRYPSIN_SER"/>
    <property type="match status" value="1"/>
</dbReference>
<evidence type="ECO:0000256" key="3">
    <source>
        <dbReference type="ARBA" id="ARBA00022670"/>
    </source>
</evidence>
<keyword evidence="11" id="KW-0732">Signal</keyword>
<dbReference type="InterPro" id="IPR001254">
    <property type="entry name" value="Trypsin_dom"/>
</dbReference>
<dbReference type="Gene3D" id="2.40.10.10">
    <property type="entry name" value="Trypsin-like serine proteases"/>
    <property type="match status" value="1"/>
</dbReference>
<evidence type="ECO:0000256" key="4">
    <source>
        <dbReference type="ARBA" id="ARBA00022757"/>
    </source>
</evidence>
<comment type="subcellular location">
    <subcellularLocation>
        <location evidence="1">Secreted</location>
        <location evidence="1">Extracellular space</location>
    </subcellularLocation>
</comment>
<dbReference type="EC" id="3.4.21.1" evidence="9"/>
<dbReference type="GeneID" id="101593327"/>
<evidence type="ECO:0000256" key="11">
    <source>
        <dbReference type="SAM" id="SignalP"/>
    </source>
</evidence>
<dbReference type="GO" id="GO:0005576">
    <property type="term" value="C:extracellular region"/>
    <property type="evidence" value="ECO:0007669"/>
    <property type="project" value="UniProtKB-SubCell"/>
</dbReference>
<organism evidence="13 14">
    <name type="scientific">Octodon degus</name>
    <name type="common">Degu</name>
    <name type="synonym">Sciurus degus</name>
    <dbReference type="NCBI Taxonomy" id="10160"/>
    <lineage>
        <taxon>Eukaryota</taxon>
        <taxon>Metazoa</taxon>
        <taxon>Chordata</taxon>
        <taxon>Craniata</taxon>
        <taxon>Vertebrata</taxon>
        <taxon>Euteleostomi</taxon>
        <taxon>Mammalia</taxon>
        <taxon>Eutheria</taxon>
        <taxon>Euarchontoglires</taxon>
        <taxon>Glires</taxon>
        <taxon>Rodentia</taxon>
        <taxon>Hystricomorpha</taxon>
        <taxon>Octodontidae</taxon>
        <taxon>Octodon</taxon>
    </lineage>
</organism>
<keyword evidence="3 10" id="KW-0645">Protease</keyword>
<evidence type="ECO:0000313" key="13">
    <source>
        <dbReference type="Proteomes" id="UP000515203"/>
    </source>
</evidence>
<keyword evidence="6 10" id="KW-0720">Serine protease</keyword>
<dbReference type="SUPFAM" id="SSF50494">
    <property type="entry name" value="Trypsin-like serine proteases"/>
    <property type="match status" value="1"/>
</dbReference>
<dbReference type="InterPro" id="IPR001314">
    <property type="entry name" value="Peptidase_S1A"/>
</dbReference>
<evidence type="ECO:0000256" key="2">
    <source>
        <dbReference type="ARBA" id="ARBA00022525"/>
    </source>
</evidence>
<sequence length="295" mass="32112">MALLWLLSCFVLSAVAAAYDCGVPAIPPELSHLSRIVNGEDAVPGSWPWQAYLLGEDVYQCGGSLICKDWVVTAAHCEVGTTDKVFLGVYDLSAPDEHWQVLDVEEVFTNTNFTLETISYDIALIKLATPAQFTERVSPVCLPRPCDHFCPGTECVTTGWGMTSVFPPDASTKLQQAVLPLVSTEECKKTWGDKITDQMICAGANGVSSCMGDSGGPLVCKKHGVWTLAGIVSWGSDTCSTYTPAVYSRVTALMSWIWEILAHRSFSGDLTSLVSVGRVVLHRFLSLQDKRPELR</sequence>
<evidence type="ECO:0000313" key="14">
    <source>
        <dbReference type="RefSeq" id="XP_004648783.1"/>
    </source>
</evidence>
<dbReference type="Proteomes" id="UP000515203">
    <property type="component" value="Unplaced"/>
</dbReference>
<name>A0A6P3FJT4_OCTDE</name>
<keyword evidence="2" id="KW-0964">Secreted</keyword>
<dbReference type="FunFam" id="2.40.10.10:FF:000176">
    <property type="entry name" value="Chymotrypsinogen A"/>
    <property type="match status" value="1"/>
</dbReference>
<proteinExistence type="predicted"/>
<gene>
    <name evidence="14" type="primary">LOC101593327</name>
</gene>
<keyword evidence="8" id="KW-1015">Disulfide bond</keyword>
<dbReference type="CDD" id="cd00190">
    <property type="entry name" value="Tryp_SPc"/>
    <property type="match status" value="1"/>
</dbReference>
<dbReference type="PANTHER" id="PTHR24250">
    <property type="entry name" value="CHYMOTRYPSIN-RELATED"/>
    <property type="match status" value="1"/>
</dbReference>
<dbReference type="GO" id="GO:0004252">
    <property type="term" value="F:serine-type endopeptidase activity"/>
    <property type="evidence" value="ECO:0007669"/>
    <property type="project" value="UniProtKB-EC"/>
</dbReference>